<evidence type="ECO:0000256" key="4">
    <source>
        <dbReference type="ARBA" id="ARBA00022989"/>
    </source>
</evidence>
<feature type="domain" description="Potassium channel" evidence="11">
    <location>
        <begin position="160"/>
        <end position="233"/>
    </location>
</feature>
<feature type="transmembrane region" description="Helical" evidence="10">
    <location>
        <begin position="185"/>
        <end position="203"/>
    </location>
</feature>
<evidence type="ECO:0000256" key="6">
    <source>
        <dbReference type="ARBA" id="ARBA00023136"/>
    </source>
</evidence>
<feature type="transmembrane region" description="Helical" evidence="10">
    <location>
        <begin position="152"/>
        <end position="173"/>
    </location>
</feature>
<dbReference type="PRINTS" id="PR01333">
    <property type="entry name" value="2POREKCHANEL"/>
</dbReference>
<evidence type="ECO:0000256" key="1">
    <source>
        <dbReference type="ARBA" id="ARBA00004141"/>
    </source>
</evidence>
<keyword evidence="7 8" id="KW-0407">Ion channel</keyword>
<sequence>MKKLVAFSCLFSIYIVLGALIFRAFEIENEIKENTLIKSLRERFNRKYNITDDDWGILESIMKEKQSLNTNPLMWSFGNAFIFAGSVVTTVGYGNIVPRTTNGRLFCIFYAFFGIPLTCLTLKTIGEKLRDLMTSLIHSVKRRLGSTQRVRNGIVCTINIFLWIITLLFLSLLAHWRRGWTIFEGFYFCFITFSTIGFGDFVAFDDNEANTFTDYMVVIVGVVLGFAAMSTVLFSCSSMMENKSKETSQLAQKFHDVKKRLKLRGTAVVKPLKHRHQNETGKSEMTNRRDQ</sequence>
<comment type="subcellular location">
    <subcellularLocation>
        <location evidence="1">Membrane</location>
        <topology evidence="1">Multi-pass membrane protein</topology>
    </subcellularLocation>
</comment>
<keyword evidence="13" id="KW-1185">Reference proteome</keyword>
<keyword evidence="3 8" id="KW-0812">Transmembrane</keyword>
<feature type="domain" description="Potassium channel" evidence="11">
    <location>
        <begin position="73"/>
        <end position="130"/>
    </location>
</feature>
<feature type="transmembrane region" description="Helical" evidence="10">
    <location>
        <begin position="105"/>
        <end position="126"/>
    </location>
</feature>
<gene>
    <name evidence="12" type="ORF">PEVE_00001992</name>
</gene>
<evidence type="ECO:0000256" key="10">
    <source>
        <dbReference type="SAM" id="Phobius"/>
    </source>
</evidence>
<comment type="caution">
    <text evidence="12">The sequence shown here is derived from an EMBL/GenBank/DDBJ whole genome shotgun (WGS) entry which is preliminary data.</text>
</comment>
<keyword evidence="6 10" id="KW-0472">Membrane</keyword>
<protein>
    <recommendedName>
        <fullName evidence="11">Potassium channel domain-containing protein</fullName>
    </recommendedName>
</protein>
<keyword evidence="2 8" id="KW-0813">Transport</keyword>
<keyword evidence="4 10" id="KW-1133">Transmembrane helix</keyword>
<evidence type="ECO:0000313" key="12">
    <source>
        <dbReference type="EMBL" id="CAH3019280.1"/>
    </source>
</evidence>
<organism evidence="12 13">
    <name type="scientific">Porites evermanni</name>
    <dbReference type="NCBI Taxonomy" id="104178"/>
    <lineage>
        <taxon>Eukaryota</taxon>
        <taxon>Metazoa</taxon>
        <taxon>Cnidaria</taxon>
        <taxon>Anthozoa</taxon>
        <taxon>Hexacorallia</taxon>
        <taxon>Scleractinia</taxon>
        <taxon>Fungiina</taxon>
        <taxon>Poritidae</taxon>
        <taxon>Porites</taxon>
    </lineage>
</organism>
<dbReference type="InterPro" id="IPR003280">
    <property type="entry name" value="2pore_dom_K_chnl"/>
</dbReference>
<evidence type="ECO:0000256" key="7">
    <source>
        <dbReference type="ARBA" id="ARBA00023303"/>
    </source>
</evidence>
<evidence type="ECO:0000259" key="11">
    <source>
        <dbReference type="Pfam" id="PF07885"/>
    </source>
</evidence>
<proteinExistence type="inferred from homology"/>
<evidence type="ECO:0000256" key="5">
    <source>
        <dbReference type="ARBA" id="ARBA00023065"/>
    </source>
</evidence>
<comment type="similarity">
    <text evidence="8">Belongs to the two pore domain potassium channel (TC 1.A.1.8) family.</text>
</comment>
<dbReference type="PANTHER" id="PTHR11003">
    <property type="entry name" value="POTASSIUM CHANNEL, SUBFAMILY K"/>
    <property type="match status" value="1"/>
</dbReference>
<reference evidence="12 13" key="1">
    <citation type="submission" date="2022-05" db="EMBL/GenBank/DDBJ databases">
        <authorList>
            <consortium name="Genoscope - CEA"/>
            <person name="William W."/>
        </authorList>
    </citation>
    <scope>NUCLEOTIDE SEQUENCE [LARGE SCALE GENOMIC DNA]</scope>
</reference>
<name>A0ABN8LPY0_9CNID</name>
<feature type="transmembrane region" description="Helical" evidence="10">
    <location>
        <begin position="215"/>
        <end position="236"/>
    </location>
</feature>
<feature type="transmembrane region" description="Helical" evidence="10">
    <location>
        <begin position="73"/>
        <end position="93"/>
    </location>
</feature>
<accession>A0ABN8LPY0</accession>
<evidence type="ECO:0000256" key="3">
    <source>
        <dbReference type="ARBA" id="ARBA00022692"/>
    </source>
</evidence>
<feature type="region of interest" description="Disordered" evidence="9">
    <location>
        <begin position="270"/>
        <end position="291"/>
    </location>
</feature>
<dbReference type="SUPFAM" id="SSF81324">
    <property type="entry name" value="Voltage-gated potassium channels"/>
    <property type="match status" value="2"/>
</dbReference>
<evidence type="ECO:0000256" key="8">
    <source>
        <dbReference type="RuleBase" id="RU003857"/>
    </source>
</evidence>
<evidence type="ECO:0000313" key="13">
    <source>
        <dbReference type="Proteomes" id="UP001159427"/>
    </source>
</evidence>
<dbReference type="Gene3D" id="1.10.287.70">
    <property type="match status" value="1"/>
</dbReference>
<evidence type="ECO:0000256" key="2">
    <source>
        <dbReference type="ARBA" id="ARBA00022448"/>
    </source>
</evidence>
<dbReference type="PANTHER" id="PTHR11003:SF291">
    <property type="entry name" value="IP11374P"/>
    <property type="match status" value="1"/>
</dbReference>
<dbReference type="Pfam" id="PF07885">
    <property type="entry name" value="Ion_trans_2"/>
    <property type="match status" value="2"/>
</dbReference>
<feature type="compositionally biased region" description="Basic and acidic residues" evidence="9">
    <location>
        <begin position="277"/>
        <end position="291"/>
    </location>
</feature>
<evidence type="ECO:0000256" key="9">
    <source>
        <dbReference type="SAM" id="MobiDB-lite"/>
    </source>
</evidence>
<dbReference type="EMBL" id="CALNXI010000111">
    <property type="protein sequence ID" value="CAH3019280.1"/>
    <property type="molecule type" value="Genomic_DNA"/>
</dbReference>
<dbReference type="Proteomes" id="UP001159427">
    <property type="component" value="Unassembled WGS sequence"/>
</dbReference>
<keyword evidence="5 8" id="KW-0406">Ion transport</keyword>
<dbReference type="InterPro" id="IPR013099">
    <property type="entry name" value="K_chnl_dom"/>
</dbReference>